<comment type="catalytic activity">
    <reaction evidence="10">
        <text>di-trans,octa-cis-undecaprenyl diphospho-N-acetyl-alpha-D-muramoyl-L-alanyl-D-glutamyl-meso-2,6-diaminopimeloyl-D-alanyl-D-alanine + UDP-N-acetyl-alpha-D-glucosamine = di-trans,octa-cis-undecaprenyl diphospho-[N-acetyl-alpha-D-glucosaminyl-(1-&gt;4)]-N-acetyl-alpha-D-muramoyl-L-alanyl-D-glutamyl-meso-2,6-diaminopimeloyl-D-alanyl-D-alanine + UDP + H(+)</text>
        <dbReference type="Rhea" id="RHEA:31227"/>
        <dbReference type="ChEBI" id="CHEBI:15378"/>
        <dbReference type="ChEBI" id="CHEBI:57705"/>
        <dbReference type="ChEBI" id="CHEBI:58223"/>
        <dbReference type="ChEBI" id="CHEBI:61387"/>
        <dbReference type="ChEBI" id="CHEBI:61388"/>
        <dbReference type="EC" id="2.4.1.227"/>
    </reaction>
</comment>
<feature type="binding site" evidence="10">
    <location>
        <position position="299"/>
    </location>
    <ligand>
        <name>UDP-N-acetyl-alpha-D-glucosamine</name>
        <dbReference type="ChEBI" id="CHEBI:57705"/>
    </ligand>
</feature>
<evidence type="ECO:0000256" key="9">
    <source>
        <dbReference type="ARBA" id="ARBA00023316"/>
    </source>
</evidence>
<keyword evidence="7 10" id="KW-0472">Membrane</keyword>
<feature type="binding site" evidence="10">
    <location>
        <begin position="10"/>
        <end position="12"/>
    </location>
    <ligand>
        <name>UDP-N-acetyl-alpha-D-glucosamine</name>
        <dbReference type="ChEBI" id="CHEBI:57705"/>
    </ligand>
</feature>
<dbReference type="Proteomes" id="UP000005439">
    <property type="component" value="Chromosome"/>
</dbReference>
<dbReference type="EC" id="2.4.1.227" evidence="10"/>
<keyword evidence="2 10" id="KW-0132">Cell division</keyword>
<dbReference type="GO" id="GO:0051301">
    <property type="term" value="P:cell division"/>
    <property type="evidence" value="ECO:0007669"/>
    <property type="project" value="UniProtKB-KW"/>
</dbReference>
<evidence type="ECO:0000256" key="6">
    <source>
        <dbReference type="ARBA" id="ARBA00022984"/>
    </source>
</evidence>
<sequence length="369" mass="39792">MRVVLTGGGSGGHIYPALAIARGLMAENPNHRILYIGTRHGLEHDLVPRAGISFRTIHARGLLVKGWRGKIAGAGALAAGIRDAWSILRRERPDVVVGTGGYVSGPVGLVASWLKIPLVIQEQNAFPGLTNRTLARRAYAVVTPWEEARQYFPSHTRVVLAGNPVQVTTTHTRESARVALGLDPKIRVLMVTGGSQGAAALNAWVTELLPELHQATDWGIIWATGSRYYETVKNAVDPVIGHLPPSRFRMEPYFYEIQTVYRAADLFVGRAGAMTIADCQAFGVPAVLVPSPHVSENHQAKNASAIQARGAGLAIEEGQLVGQTGTILSLLRDTARLSTMQAAMQALYDPHALDRILATINHAAGRRRS</sequence>
<dbReference type="SUPFAM" id="SSF53756">
    <property type="entry name" value="UDP-Glycosyltransferase/glycogen phosphorylase"/>
    <property type="match status" value="1"/>
</dbReference>
<evidence type="ECO:0000256" key="4">
    <source>
        <dbReference type="ARBA" id="ARBA00022679"/>
    </source>
</evidence>
<keyword evidence="1 10" id="KW-1003">Cell membrane</keyword>
<dbReference type="STRING" id="679936.Sulac_1440"/>
<evidence type="ECO:0000256" key="2">
    <source>
        <dbReference type="ARBA" id="ARBA00022618"/>
    </source>
</evidence>
<dbReference type="GO" id="GO:0005975">
    <property type="term" value="P:carbohydrate metabolic process"/>
    <property type="evidence" value="ECO:0007669"/>
    <property type="project" value="InterPro"/>
</dbReference>
<name>G8TX29_SULAD</name>
<keyword evidence="3 10" id="KW-0328">Glycosyltransferase</keyword>
<evidence type="ECO:0000256" key="1">
    <source>
        <dbReference type="ARBA" id="ARBA00022475"/>
    </source>
</evidence>
<dbReference type="HOGENOM" id="CLU_037404_0_1_9"/>
<dbReference type="PATRIC" id="fig|679936.5.peg.1505"/>
<evidence type="ECO:0000259" key="11">
    <source>
        <dbReference type="Pfam" id="PF03033"/>
    </source>
</evidence>
<proteinExistence type="inferred from homology"/>
<reference evidence="13 14" key="2">
    <citation type="journal article" date="2012" name="Stand. Genomic Sci.">
        <title>Complete genome sequence of the moderately thermophilic mineral-sulfide-oxidizing firmicute Sulfobacillus acidophilus type strain (NAL(T)).</title>
        <authorList>
            <person name="Anderson I."/>
            <person name="Chertkov O."/>
            <person name="Chen A."/>
            <person name="Saunders E."/>
            <person name="Lapidus A."/>
            <person name="Nolan M."/>
            <person name="Lucas S."/>
            <person name="Hammon N."/>
            <person name="Deshpande S."/>
            <person name="Cheng J.F."/>
            <person name="Han C."/>
            <person name="Tapia R."/>
            <person name="Goodwin L.A."/>
            <person name="Pitluck S."/>
            <person name="Liolios K."/>
            <person name="Pagani I."/>
            <person name="Ivanova N."/>
            <person name="Mikhailova N."/>
            <person name="Pati A."/>
            <person name="Palaniappan K."/>
            <person name="Land M."/>
            <person name="Pan C."/>
            <person name="Rohde M."/>
            <person name="Pukall R."/>
            <person name="Goker M."/>
            <person name="Detter J.C."/>
            <person name="Woyke T."/>
            <person name="Bristow J."/>
            <person name="Eisen J.A."/>
            <person name="Markowitz V."/>
            <person name="Hugenholtz P."/>
            <person name="Kyrpides N.C."/>
            <person name="Klenk H.P."/>
            <person name="Mavromatis K."/>
        </authorList>
    </citation>
    <scope>NUCLEOTIDE SEQUENCE [LARGE SCALE GENOMIC DNA]</scope>
    <source>
        <strain evidence="14">ATCC 700253 / DSM 10332 / NAL</strain>
    </source>
</reference>
<dbReference type="UniPathway" id="UPA00219"/>
<dbReference type="GO" id="GO:0009252">
    <property type="term" value="P:peptidoglycan biosynthetic process"/>
    <property type="evidence" value="ECO:0007669"/>
    <property type="project" value="UniProtKB-UniRule"/>
</dbReference>
<feature type="binding site" evidence="10">
    <location>
        <position position="195"/>
    </location>
    <ligand>
        <name>UDP-N-acetyl-alpha-D-glucosamine</name>
        <dbReference type="ChEBI" id="CHEBI:57705"/>
    </ligand>
</feature>
<dbReference type="CDD" id="cd03785">
    <property type="entry name" value="GT28_MurG"/>
    <property type="match status" value="1"/>
</dbReference>
<dbReference type="GO" id="GO:0050511">
    <property type="term" value="F:undecaprenyldiphospho-muramoylpentapeptide beta-N-acetylglucosaminyltransferase activity"/>
    <property type="evidence" value="ECO:0007669"/>
    <property type="project" value="UniProtKB-UniRule"/>
</dbReference>
<comment type="subcellular location">
    <subcellularLocation>
        <location evidence="10">Cell membrane</location>
        <topology evidence="10">Peripheral membrane protein</topology>
        <orientation evidence="10">Cytoplasmic side</orientation>
    </subcellularLocation>
</comment>
<dbReference type="InterPro" id="IPR007235">
    <property type="entry name" value="Glyco_trans_28_C"/>
</dbReference>
<comment type="similarity">
    <text evidence="10">Belongs to the glycosyltransferase 28 family. MurG subfamily.</text>
</comment>
<feature type="domain" description="Glycosyl transferase family 28 C-terminal" evidence="12">
    <location>
        <begin position="188"/>
        <end position="343"/>
    </location>
</feature>
<comment type="pathway">
    <text evidence="10">Cell wall biogenesis; peptidoglycan biosynthesis.</text>
</comment>
<dbReference type="Gene3D" id="3.40.50.2000">
    <property type="entry name" value="Glycogen Phosphorylase B"/>
    <property type="match status" value="2"/>
</dbReference>
<dbReference type="GO" id="GO:0051991">
    <property type="term" value="F:UDP-N-acetyl-D-glucosamine:N-acetylmuramoyl-L-alanyl-D-glutamyl-meso-2,6-diaminopimelyl-D-alanyl-D-alanine-diphosphoundecaprenol 4-beta-N-acetylglucosaminlytransferase activity"/>
    <property type="evidence" value="ECO:0007669"/>
    <property type="project" value="RHEA"/>
</dbReference>
<keyword evidence="6 10" id="KW-0573">Peptidoglycan synthesis</keyword>
<dbReference type="PANTHER" id="PTHR21015:SF22">
    <property type="entry name" value="GLYCOSYLTRANSFERASE"/>
    <property type="match status" value="1"/>
</dbReference>
<evidence type="ECO:0000259" key="12">
    <source>
        <dbReference type="Pfam" id="PF04101"/>
    </source>
</evidence>
<evidence type="ECO:0000256" key="7">
    <source>
        <dbReference type="ARBA" id="ARBA00023136"/>
    </source>
</evidence>
<keyword evidence="9 10" id="KW-0961">Cell wall biogenesis/degradation</keyword>
<evidence type="ECO:0000256" key="3">
    <source>
        <dbReference type="ARBA" id="ARBA00022676"/>
    </source>
</evidence>
<keyword evidence="8 10" id="KW-0131">Cell cycle</keyword>
<dbReference type="KEGG" id="sap:Sulac_1440"/>
<reference evidence="14" key="1">
    <citation type="submission" date="2011-12" db="EMBL/GenBank/DDBJ databases">
        <title>The complete genome of chromosome of Sulfobacillus acidophilus DSM 10332.</title>
        <authorList>
            <person name="Lucas S."/>
            <person name="Han J."/>
            <person name="Lapidus A."/>
            <person name="Bruce D."/>
            <person name="Goodwin L."/>
            <person name="Pitluck S."/>
            <person name="Peters L."/>
            <person name="Kyrpides N."/>
            <person name="Mavromatis K."/>
            <person name="Ivanova N."/>
            <person name="Mikhailova N."/>
            <person name="Chertkov O."/>
            <person name="Saunders E."/>
            <person name="Detter J.C."/>
            <person name="Tapia R."/>
            <person name="Han C."/>
            <person name="Land M."/>
            <person name="Hauser L."/>
            <person name="Markowitz V."/>
            <person name="Cheng J.-F."/>
            <person name="Hugenholtz P."/>
            <person name="Woyke T."/>
            <person name="Wu D."/>
            <person name="Pukall R."/>
            <person name="Gehrich-Schroeter G."/>
            <person name="Schneider S."/>
            <person name="Klenk H.-P."/>
            <person name="Eisen J.A."/>
        </authorList>
    </citation>
    <scope>NUCLEOTIDE SEQUENCE [LARGE SCALE GENOMIC DNA]</scope>
    <source>
        <strain evidence="14">ATCC 700253 / DSM 10332 / NAL</strain>
    </source>
</reference>
<feature type="domain" description="Glycosyltransferase family 28 N-terminal" evidence="11">
    <location>
        <begin position="3"/>
        <end position="142"/>
    </location>
</feature>
<evidence type="ECO:0000256" key="10">
    <source>
        <dbReference type="HAMAP-Rule" id="MF_00033"/>
    </source>
</evidence>
<keyword evidence="4 10" id="KW-0808">Transferase</keyword>
<comment type="function">
    <text evidence="10">Cell wall formation. Catalyzes the transfer of a GlcNAc subunit on undecaprenyl-pyrophosphoryl-MurNAc-pentapeptide (lipid intermediate I) to form undecaprenyl-pyrophosphoryl-MurNAc-(pentapeptide)GlcNAc (lipid intermediate II).</text>
</comment>
<comment type="caution">
    <text evidence="10">Lacks conserved residue(s) required for the propagation of feature annotation.</text>
</comment>
<dbReference type="InterPro" id="IPR004276">
    <property type="entry name" value="GlycoTrans_28_N"/>
</dbReference>
<keyword evidence="5 10" id="KW-0133">Cell shape</keyword>
<feature type="binding site" evidence="10">
    <location>
        <position position="124"/>
    </location>
    <ligand>
        <name>UDP-N-acetyl-alpha-D-glucosamine</name>
        <dbReference type="ChEBI" id="CHEBI:57705"/>
    </ligand>
</feature>
<evidence type="ECO:0000313" key="13">
    <source>
        <dbReference type="EMBL" id="AEW04937.1"/>
    </source>
</evidence>
<accession>G8TX29</accession>
<dbReference type="Pfam" id="PF03033">
    <property type="entry name" value="Glyco_transf_28"/>
    <property type="match status" value="1"/>
</dbReference>
<dbReference type="HAMAP" id="MF_00033">
    <property type="entry name" value="MurG"/>
    <property type="match status" value="1"/>
</dbReference>
<dbReference type="Pfam" id="PF04101">
    <property type="entry name" value="Glyco_tran_28_C"/>
    <property type="match status" value="1"/>
</dbReference>
<dbReference type="GO" id="GO:0008360">
    <property type="term" value="P:regulation of cell shape"/>
    <property type="evidence" value="ECO:0007669"/>
    <property type="project" value="UniProtKB-KW"/>
</dbReference>
<dbReference type="PANTHER" id="PTHR21015">
    <property type="entry name" value="UDP-N-ACETYLGLUCOSAMINE--N-ACETYLMURAMYL-(PENTAPEPTIDE) PYROPHOSPHORYL-UNDECAPRENOL N-ACETYLGLUCOSAMINE TRANSFERASE 1"/>
    <property type="match status" value="1"/>
</dbReference>
<protein>
    <recommendedName>
        <fullName evidence="10">UDP-N-acetylglucosamine--N-acetylmuramyl-(pentapeptide) pyrophosphoryl-undecaprenol N-acetylglucosamine transferase</fullName>
        <ecNumber evidence="10">2.4.1.227</ecNumber>
    </recommendedName>
    <alternativeName>
        <fullName evidence="10">Undecaprenyl-PP-MurNAc-pentapeptide-UDPGlcNAc GlcNAc transferase</fullName>
    </alternativeName>
</protein>
<evidence type="ECO:0000256" key="5">
    <source>
        <dbReference type="ARBA" id="ARBA00022960"/>
    </source>
</evidence>
<evidence type="ECO:0000256" key="8">
    <source>
        <dbReference type="ARBA" id="ARBA00023306"/>
    </source>
</evidence>
<dbReference type="AlphaFoldDB" id="G8TX29"/>
<dbReference type="NCBIfam" id="TIGR01133">
    <property type="entry name" value="murG"/>
    <property type="match status" value="1"/>
</dbReference>
<dbReference type="GO" id="GO:0071555">
    <property type="term" value="P:cell wall organization"/>
    <property type="evidence" value="ECO:0007669"/>
    <property type="project" value="UniProtKB-KW"/>
</dbReference>
<gene>
    <name evidence="10" type="primary">murG</name>
    <name evidence="13" type="ordered locus">Sulac_1440</name>
</gene>
<keyword evidence="14" id="KW-1185">Reference proteome</keyword>
<dbReference type="GO" id="GO:0005886">
    <property type="term" value="C:plasma membrane"/>
    <property type="evidence" value="ECO:0007669"/>
    <property type="project" value="UniProtKB-SubCell"/>
</dbReference>
<dbReference type="InterPro" id="IPR006009">
    <property type="entry name" value="GlcNAc_MurG"/>
</dbReference>
<organism evidence="13 14">
    <name type="scientific">Sulfobacillus acidophilus (strain ATCC 700253 / DSM 10332 / NAL)</name>
    <dbReference type="NCBI Taxonomy" id="679936"/>
    <lineage>
        <taxon>Bacteria</taxon>
        <taxon>Bacillati</taxon>
        <taxon>Bacillota</taxon>
        <taxon>Clostridia</taxon>
        <taxon>Eubacteriales</taxon>
        <taxon>Clostridiales Family XVII. Incertae Sedis</taxon>
        <taxon>Sulfobacillus</taxon>
    </lineage>
</organism>
<dbReference type="EMBL" id="CP003179">
    <property type="protein sequence ID" value="AEW04937.1"/>
    <property type="molecule type" value="Genomic_DNA"/>
</dbReference>
<evidence type="ECO:0000313" key="14">
    <source>
        <dbReference type="Proteomes" id="UP000005439"/>
    </source>
</evidence>